<dbReference type="RefSeq" id="WP_073596039.1">
    <property type="nucleotide sequence ID" value="NZ_MRCE01000032.1"/>
</dbReference>
<dbReference type="EMBL" id="MRCE01000032">
    <property type="protein sequence ID" value="OKH33146.1"/>
    <property type="molecule type" value="Genomic_DNA"/>
</dbReference>
<protein>
    <submittedName>
        <fullName evidence="1">Uncharacterized protein</fullName>
    </submittedName>
</protein>
<dbReference type="OrthoDB" id="614636at2"/>
<dbReference type="Proteomes" id="UP000185860">
    <property type="component" value="Unassembled WGS sequence"/>
</dbReference>
<dbReference type="AlphaFoldDB" id="A0A1U7I9K5"/>
<organism evidence="1 2">
    <name type="scientific">[Phormidium ambiguum] IAM M-71</name>
    <dbReference type="NCBI Taxonomy" id="454136"/>
    <lineage>
        <taxon>Bacteria</taxon>
        <taxon>Bacillati</taxon>
        <taxon>Cyanobacteriota</taxon>
        <taxon>Cyanophyceae</taxon>
        <taxon>Oscillatoriophycideae</taxon>
        <taxon>Aerosakkonematales</taxon>
        <taxon>Aerosakkonemataceae</taxon>
        <taxon>Floridanema</taxon>
    </lineage>
</organism>
<evidence type="ECO:0000313" key="1">
    <source>
        <dbReference type="EMBL" id="OKH33146.1"/>
    </source>
</evidence>
<proteinExistence type="predicted"/>
<evidence type="ECO:0000313" key="2">
    <source>
        <dbReference type="Proteomes" id="UP000185860"/>
    </source>
</evidence>
<sequence length="62" mass="7361">MIQREICDLLIQSEYGKYLDIRSVADWQQVLIVDYDQLEPLILGKQNSQRQRILLTPEPIFL</sequence>
<gene>
    <name evidence="1" type="ORF">NIES2119_24090</name>
</gene>
<reference evidence="1 2" key="1">
    <citation type="submission" date="2016-11" db="EMBL/GenBank/DDBJ databases">
        <title>Draft Genome Sequences of Nine Cyanobacterial Strains from Diverse Habitats.</title>
        <authorList>
            <person name="Zhu T."/>
            <person name="Hou S."/>
            <person name="Lu X."/>
            <person name="Hess W.R."/>
        </authorList>
    </citation>
    <scope>NUCLEOTIDE SEQUENCE [LARGE SCALE GENOMIC DNA]</scope>
    <source>
        <strain evidence="1 2">IAM M-71</strain>
    </source>
</reference>
<accession>A0A1U7I9K5</accession>
<comment type="caution">
    <text evidence="1">The sequence shown here is derived from an EMBL/GenBank/DDBJ whole genome shotgun (WGS) entry which is preliminary data.</text>
</comment>
<name>A0A1U7I9K5_9CYAN</name>